<proteinExistence type="predicted"/>
<dbReference type="EMBL" id="CALTRL010002876">
    <property type="protein sequence ID" value="CAH7677012.1"/>
    <property type="molecule type" value="Genomic_DNA"/>
</dbReference>
<accession>A0AAV0B3C6</accession>
<dbReference type="AlphaFoldDB" id="A0AAV0B3C6"/>
<comment type="caution">
    <text evidence="1">The sequence shown here is derived from an EMBL/GenBank/DDBJ whole genome shotgun (WGS) entry which is preliminary data.</text>
</comment>
<evidence type="ECO:0000313" key="2">
    <source>
        <dbReference type="Proteomes" id="UP001153365"/>
    </source>
</evidence>
<gene>
    <name evidence="1" type="ORF">PPACK8108_LOCUS12129</name>
</gene>
<sequence>MFPHLILSHLFYSHKALRGSKVLLNLLESSFDKTQAWNSRARIRTGLDYNFNLRSQGTFNSIRPFIKSSEERSKTSSNRREQLKLRSQLSLSLDEMLAVFMKLPTVTAEDKLMKEDISDKPATQLIDQSQRDLSIIRSQRHLVLVIILLVRRETRPKELSKTQQLKPI</sequence>
<evidence type="ECO:0000313" key="1">
    <source>
        <dbReference type="EMBL" id="CAH7677012.1"/>
    </source>
</evidence>
<keyword evidence="2" id="KW-1185">Reference proteome</keyword>
<dbReference type="Proteomes" id="UP001153365">
    <property type="component" value="Unassembled WGS sequence"/>
</dbReference>
<name>A0AAV0B3C6_PHAPC</name>
<organism evidence="1 2">
    <name type="scientific">Phakopsora pachyrhizi</name>
    <name type="common">Asian soybean rust disease fungus</name>
    <dbReference type="NCBI Taxonomy" id="170000"/>
    <lineage>
        <taxon>Eukaryota</taxon>
        <taxon>Fungi</taxon>
        <taxon>Dikarya</taxon>
        <taxon>Basidiomycota</taxon>
        <taxon>Pucciniomycotina</taxon>
        <taxon>Pucciniomycetes</taxon>
        <taxon>Pucciniales</taxon>
        <taxon>Phakopsoraceae</taxon>
        <taxon>Phakopsora</taxon>
    </lineage>
</organism>
<protein>
    <submittedName>
        <fullName evidence="1">Expressed protein</fullName>
    </submittedName>
</protein>
<reference evidence="1" key="1">
    <citation type="submission" date="2022-06" db="EMBL/GenBank/DDBJ databases">
        <authorList>
            <consortium name="SYNGENTA / RWTH Aachen University"/>
        </authorList>
    </citation>
    <scope>NUCLEOTIDE SEQUENCE</scope>
</reference>